<accession>X1THB4</accession>
<comment type="caution">
    <text evidence="1">The sequence shown here is derived from an EMBL/GenBank/DDBJ whole genome shotgun (WGS) entry which is preliminary data.</text>
</comment>
<dbReference type="AlphaFoldDB" id="X1THB4"/>
<gene>
    <name evidence="1" type="ORF">S12H4_46692</name>
</gene>
<sequence length="149" mass="16622">MPNAEAYAEIAIPVDFTLGDLNLSATSFMCKSTGGNYIPYFVFCWDNPFPPPTGEGAFIRINNDAAPSAGYGEWAKFSAGDYSGEWQREIYNDDWSLTQIPDWWTLEQVWQYFGFNTVDTVLVGLSGLEGPITAYVDDITINGITYNLE</sequence>
<reference evidence="1" key="1">
    <citation type="journal article" date="2014" name="Front. Microbiol.">
        <title>High frequency of phylogenetically diverse reductive dehalogenase-homologous genes in deep subseafloor sedimentary metagenomes.</title>
        <authorList>
            <person name="Kawai M."/>
            <person name="Futagami T."/>
            <person name="Toyoda A."/>
            <person name="Takaki Y."/>
            <person name="Nishi S."/>
            <person name="Hori S."/>
            <person name="Arai W."/>
            <person name="Tsubouchi T."/>
            <person name="Morono Y."/>
            <person name="Uchiyama I."/>
            <person name="Ito T."/>
            <person name="Fujiyama A."/>
            <person name="Inagaki F."/>
            <person name="Takami H."/>
        </authorList>
    </citation>
    <scope>NUCLEOTIDE SEQUENCE</scope>
    <source>
        <strain evidence="1">Expedition CK06-06</strain>
    </source>
</reference>
<evidence type="ECO:0000313" key="1">
    <source>
        <dbReference type="EMBL" id="GAJ04664.1"/>
    </source>
</evidence>
<name>X1THB4_9ZZZZ</name>
<organism evidence="1">
    <name type="scientific">marine sediment metagenome</name>
    <dbReference type="NCBI Taxonomy" id="412755"/>
    <lineage>
        <taxon>unclassified sequences</taxon>
        <taxon>metagenomes</taxon>
        <taxon>ecological metagenomes</taxon>
    </lineage>
</organism>
<proteinExistence type="predicted"/>
<dbReference type="EMBL" id="BARW01028999">
    <property type="protein sequence ID" value="GAJ04664.1"/>
    <property type="molecule type" value="Genomic_DNA"/>
</dbReference>
<protein>
    <submittedName>
        <fullName evidence="1">Uncharacterized protein</fullName>
    </submittedName>
</protein>